<evidence type="ECO:0000256" key="7">
    <source>
        <dbReference type="ARBA" id="ARBA00023136"/>
    </source>
</evidence>
<dbReference type="EMBL" id="JAWDGP010002817">
    <property type="protein sequence ID" value="KAK3779725.1"/>
    <property type="molecule type" value="Genomic_DNA"/>
</dbReference>
<keyword evidence="12" id="KW-0378">Hydrolase</keyword>
<dbReference type="PRINTS" id="PR00747">
    <property type="entry name" value="GLYHDRLASE47"/>
</dbReference>
<dbReference type="InterPro" id="IPR044674">
    <property type="entry name" value="EDEM1/2/3"/>
</dbReference>
<protein>
    <recommendedName>
        <fullName evidence="12">alpha-1,2-Mannosidase</fullName>
        <ecNumber evidence="12">3.2.1.-</ecNumber>
    </recommendedName>
</protein>
<evidence type="ECO:0000256" key="9">
    <source>
        <dbReference type="ARBA" id="ARBA00060207"/>
    </source>
</evidence>
<keyword evidence="11" id="KW-0106">Calcium</keyword>
<dbReference type="InterPro" id="IPR001382">
    <property type="entry name" value="Glyco_hydro_47"/>
</dbReference>
<feature type="active site" evidence="10">
    <location>
        <position position="422"/>
    </location>
</feature>
<dbReference type="GO" id="GO:0044322">
    <property type="term" value="C:endoplasmic reticulum quality control compartment"/>
    <property type="evidence" value="ECO:0007669"/>
    <property type="project" value="GOC"/>
</dbReference>
<feature type="active site" description="Proton donor" evidence="10">
    <location>
        <position position="154"/>
    </location>
</feature>
<keyword evidence="6" id="KW-1133">Transmembrane helix</keyword>
<dbReference type="EC" id="3.2.1.-" evidence="12"/>
<comment type="function">
    <text evidence="9">Extracts misfolded glycoproteins, but not glycoproteins undergoing productive folding, from the calnexin cycle. It is directly involved in endoplasmic reticulum-associated degradation (ERAD) and targets misfolded glycoproteins for degradation in an N-glycan-independent manner, probably by forming a complex with SEL1L. It has low mannosidase activity, catalyzing mannose trimming from Man8GlcNAc2 to Man7GlcNAc2.</text>
</comment>
<dbReference type="PANTHER" id="PTHR45679:SF5">
    <property type="entry name" value="ER DEGRADATION-ENHANCING ALPHA-MANNOSIDASE-LIKE PROTEIN 1"/>
    <property type="match status" value="1"/>
</dbReference>
<evidence type="ECO:0000256" key="3">
    <source>
        <dbReference type="ARBA" id="ARBA00022692"/>
    </source>
</evidence>
<keyword evidence="5" id="KW-0735">Signal-anchor</keyword>
<keyword evidence="7" id="KW-0472">Membrane</keyword>
<evidence type="ECO:0000256" key="4">
    <source>
        <dbReference type="ARBA" id="ARBA00022824"/>
    </source>
</evidence>
<dbReference type="InterPro" id="IPR036026">
    <property type="entry name" value="Seven-hairpin_glycosidases"/>
</dbReference>
<evidence type="ECO:0000256" key="6">
    <source>
        <dbReference type="ARBA" id="ARBA00022989"/>
    </source>
</evidence>
<evidence type="ECO:0000313" key="14">
    <source>
        <dbReference type="Proteomes" id="UP001283361"/>
    </source>
</evidence>
<feature type="binding site" evidence="11">
    <location>
        <position position="508"/>
    </location>
    <ligand>
        <name>Ca(2+)</name>
        <dbReference type="ChEBI" id="CHEBI:29108"/>
    </ligand>
</feature>
<keyword evidence="11" id="KW-0479">Metal-binding</keyword>
<dbReference type="GO" id="GO:0005975">
    <property type="term" value="P:carbohydrate metabolic process"/>
    <property type="evidence" value="ECO:0007669"/>
    <property type="project" value="InterPro"/>
</dbReference>
<dbReference type="GO" id="GO:1904380">
    <property type="term" value="P:endoplasmic reticulum mannose trimming"/>
    <property type="evidence" value="ECO:0007669"/>
    <property type="project" value="InterPro"/>
</dbReference>
<evidence type="ECO:0000313" key="13">
    <source>
        <dbReference type="EMBL" id="KAK3779725.1"/>
    </source>
</evidence>
<dbReference type="AlphaFoldDB" id="A0AAE1A277"/>
<dbReference type="Gene3D" id="1.50.10.10">
    <property type="match status" value="1"/>
</dbReference>
<keyword evidence="4" id="KW-0256">Endoplasmic reticulum</keyword>
<evidence type="ECO:0000256" key="5">
    <source>
        <dbReference type="ARBA" id="ARBA00022968"/>
    </source>
</evidence>
<evidence type="ECO:0000256" key="11">
    <source>
        <dbReference type="PIRSR" id="PIRSR601382-2"/>
    </source>
</evidence>
<evidence type="ECO:0000256" key="8">
    <source>
        <dbReference type="ARBA" id="ARBA00023180"/>
    </source>
</evidence>
<evidence type="ECO:0000256" key="2">
    <source>
        <dbReference type="ARBA" id="ARBA00007658"/>
    </source>
</evidence>
<proteinExistence type="inferred from homology"/>
<dbReference type="InterPro" id="IPR012341">
    <property type="entry name" value="6hp_glycosidase-like_sf"/>
</dbReference>
<accession>A0AAE1A277</accession>
<organism evidence="13 14">
    <name type="scientific">Elysia crispata</name>
    <name type="common">lettuce slug</name>
    <dbReference type="NCBI Taxonomy" id="231223"/>
    <lineage>
        <taxon>Eukaryota</taxon>
        <taxon>Metazoa</taxon>
        <taxon>Spiralia</taxon>
        <taxon>Lophotrochozoa</taxon>
        <taxon>Mollusca</taxon>
        <taxon>Gastropoda</taxon>
        <taxon>Heterobranchia</taxon>
        <taxon>Euthyneura</taxon>
        <taxon>Panpulmonata</taxon>
        <taxon>Sacoglossa</taxon>
        <taxon>Placobranchoidea</taxon>
        <taxon>Plakobranchidae</taxon>
        <taxon>Elysia</taxon>
    </lineage>
</organism>
<comment type="cofactor">
    <cofactor evidence="11">
        <name>Ca(2+)</name>
        <dbReference type="ChEBI" id="CHEBI:29108"/>
    </cofactor>
</comment>
<comment type="caution">
    <text evidence="13">The sequence shown here is derived from an EMBL/GenBank/DDBJ whole genome shotgun (WGS) entry which is preliminary data.</text>
</comment>
<reference evidence="13" key="1">
    <citation type="journal article" date="2023" name="G3 (Bethesda)">
        <title>A reference genome for the long-term kleptoplast-retaining sea slug Elysia crispata morphotype clarki.</title>
        <authorList>
            <person name="Eastman K.E."/>
            <person name="Pendleton A.L."/>
            <person name="Shaikh M.A."/>
            <person name="Suttiyut T."/>
            <person name="Ogas R."/>
            <person name="Tomko P."/>
            <person name="Gavelis G."/>
            <person name="Widhalm J.R."/>
            <person name="Wisecaver J.H."/>
        </authorList>
    </citation>
    <scope>NUCLEOTIDE SEQUENCE</scope>
    <source>
        <strain evidence="13">ECLA1</strain>
    </source>
</reference>
<sequence length="605" mass="69454">MQQMSEKSVLVQFGRAWLILTFMNLMAPASVCCLYSFQHEWDPFHLKYARFSESERLGMLEASKNMFQFGYDNYMKYAFPDDELDPIHCKGRGPDHEKPDNININDALGDYSLTLVESLGTLAVMGNSSEFKRAVKLVIDHVSFNKNSTVQVFEATIRVLGGLLSAHLIIVDPRNTLGDMNLPGYDNELLSLAHDLASRLLPAFSETATGIPFPRVTLDKGIPWNSINETCTSGAGTLVLEFGVLSRLLNDPVYESVSRQAVNKLWRLRSNVTGLLGNVINIQTGEWRGLMSGLGAGIDSFFEYLLKAYILFGDVDDLKKFNESYETIKFHMRRGRPQCNYGSGNIPLYVNVNMKTGETVNTWIDALQAAWSAVQVLNGDLEEAICSHALYYAIWRRYNALPERYNWQLRAPDVRFYPLRPELVESTYFLYRATKNPFYLHVGRDILESINVHMRERCGYCTIHDVHTKELEDRMESFFLSETCKYLYLLFDEANPVNKEQSRYIFTTEGHILPLDRNFHQRPWEEEWNLEPKLVEIKSSSRSEKEHNSKVKMLYLAKSKPIITEAKRNTSNCDRLIPDRQYDLPILSRYLRQVEVAVGLIDGTN</sequence>
<dbReference type="GO" id="GO:0005789">
    <property type="term" value="C:endoplasmic reticulum membrane"/>
    <property type="evidence" value="ECO:0007669"/>
    <property type="project" value="UniProtKB-SubCell"/>
</dbReference>
<comment type="subcellular location">
    <subcellularLocation>
        <location evidence="1">Endoplasmic reticulum membrane</location>
        <topology evidence="1">Single-pass type II membrane protein</topology>
    </subcellularLocation>
</comment>
<dbReference type="PANTHER" id="PTHR45679">
    <property type="entry name" value="ER DEGRADATION-ENHANCING ALPHA-MANNOSIDASE-LIKE PROTEIN 2"/>
    <property type="match status" value="1"/>
</dbReference>
<name>A0AAE1A277_9GAST</name>
<keyword evidence="3" id="KW-0812">Transmembrane</keyword>
<keyword evidence="12" id="KW-0326">Glycosidase</keyword>
<dbReference type="Pfam" id="PF01532">
    <property type="entry name" value="Glyco_hydro_47"/>
    <property type="match status" value="1"/>
</dbReference>
<dbReference type="Proteomes" id="UP001283361">
    <property type="component" value="Unassembled WGS sequence"/>
</dbReference>
<feature type="active site" description="Proton donor" evidence="10">
    <location>
        <position position="403"/>
    </location>
</feature>
<evidence type="ECO:0000256" key="1">
    <source>
        <dbReference type="ARBA" id="ARBA00004648"/>
    </source>
</evidence>
<dbReference type="GO" id="GO:0005509">
    <property type="term" value="F:calcium ion binding"/>
    <property type="evidence" value="ECO:0007669"/>
    <property type="project" value="InterPro"/>
</dbReference>
<dbReference type="FunFam" id="1.50.10.10:FF:000016">
    <property type="entry name" value="alpha-1,2-Mannosidase"/>
    <property type="match status" value="1"/>
</dbReference>
<keyword evidence="8" id="KW-0325">Glycoprotein</keyword>
<dbReference type="GO" id="GO:0004571">
    <property type="term" value="F:mannosyl-oligosaccharide 1,2-alpha-mannosidase activity"/>
    <property type="evidence" value="ECO:0007669"/>
    <property type="project" value="InterPro"/>
</dbReference>
<evidence type="ECO:0000256" key="12">
    <source>
        <dbReference type="RuleBase" id="RU361193"/>
    </source>
</evidence>
<feature type="active site" evidence="10">
    <location>
        <position position="299"/>
    </location>
</feature>
<gene>
    <name evidence="13" type="ORF">RRG08_013680</name>
</gene>
<keyword evidence="14" id="KW-1185">Reference proteome</keyword>
<evidence type="ECO:0000256" key="10">
    <source>
        <dbReference type="PIRSR" id="PIRSR601382-1"/>
    </source>
</evidence>
<comment type="similarity">
    <text evidence="2 12">Belongs to the glycosyl hydrolase 47 family.</text>
</comment>
<dbReference type="SUPFAM" id="SSF48225">
    <property type="entry name" value="Seven-hairpin glycosidases"/>
    <property type="match status" value="1"/>
</dbReference>